<dbReference type="GO" id="GO:0000723">
    <property type="term" value="P:telomere maintenance"/>
    <property type="evidence" value="ECO:0007669"/>
    <property type="project" value="InterPro"/>
</dbReference>
<comment type="similarity">
    <text evidence="1">Belongs to the helicase family.</text>
</comment>
<evidence type="ECO:0000313" key="4">
    <source>
        <dbReference type="Proteomes" id="UP000541558"/>
    </source>
</evidence>
<dbReference type="AlphaFoldDB" id="A0A8H5BY99"/>
<keyword evidence="1" id="KW-0378">Hydrolase</keyword>
<keyword evidence="1" id="KW-0067">ATP-binding</keyword>
<dbReference type="GO" id="GO:0016787">
    <property type="term" value="F:hydrolase activity"/>
    <property type="evidence" value="ECO:0007669"/>
    <property type="project" value="UniProtKB-KW"/>
</dbReference>
<evidence type="ECO:0000313" key="3">
    <source>
        <dbReference type="EMBL" id="KAF5331231.1"/>
    </source>
</evidence>
<keyword evidence="1" id="KW-0547">Nucleotide-binding</keyword>
<evidence type="ECO:0000259" key="2">
    <source>
        <dbReference type="Pfam" id="PF05970"/>
    </source>
</evidence>
<organism evidence="3 4">
    <name type="scientific">Ephemerocybe angulata</name>
    <dbReference type="NCBI Taxonomy" id="980116"/>
    <lineage>
        <taxon>Eukaryota</taxon>
        <taxon>Fungi</taxon>
        <taxon>Dikarya</taxon>
        <taxon>Basidiomycota</taxon>
        <taxon>Agaricomycotina</taxon>
        <taxon>Agaricomycetes</taxon>
        <taxon>Agaricomycetidae</taxon>
        <taxon>Agaricales</taxon>
        <taxon>Agaricineae</taxon>
        <taxon>Psathyrellaceae</taxon>
        <taxon>Ephemerocybe</taxon>
    </lineage>
</organism>
<dbReference type="GO" id="GO:0043139">
    <property type="term" value="F:5'-3' DNA helicase activity"/>
    <property type="evidence" value="ECO:0007669"/>
    <property type="project" value="UniProtKB-EC"/>
</dbReference>
<sequence length="288" mass="32075">MLMTGPGGTGKTHVVRAVKEVMAHHNAAHQLRFLAPTGSAAALIDGMTIHKGLGIRIEKANKSGKGNRTIGEGEDLSVIMSVKNKSKLREEWKNVDVLFIDEVSLLSAQLLCEVDYTLRYTKEKPQDWFGGVTLIFSGDLCQYPPVGGTALWMPIASNKETRTISDKEIHKRLGRMAWKTVDTVIDFWEQYRMKDDPEYAEAVQRLRTRTCTLDDVDLFNSRVVRSLDHPDGVDMGNAHYADAAAIVDTNRLREDLNSRKAVTNSEVKNRMSIVNAAQISALLTGVNY</sequence>
<keyword evidence="4" id="KW-1185">Reference proteome</keyword>
<dbReference type="Proteomes" id="UP000541558">
    <property type="component" value="Unassembled WGS sequence"/>
</dbReference>
<feature type="domain" description="DNA helicase Pif1-like DEAD-box helicase" evidence="2">
    <location>
        <begin position="2"/>
        <end position="148"/>
    </location>
</feature>
<protein>
    <recommendedName>
        <fullName evidence="1">ATP-dependent DNA helicase</fullName>
        <ecNumber evidence="1">5.6.2.3</ecNumber>
    </recommendedName>
</protein>
<dbReference type="InterPro" id="IPR051055">
    <property type="entry name" value="PIF1_helicase"/>
</dbReference>
<dbReference type="SUPFAM" id="SSF52540">
    <property type="entry name" value="P-loop containing nucleoside triphosphate hydrolases"/>
    <property type="match status" value="1"/>
</dbReference>
<gene>
    <name evidence="3" type="ORF">D9611_013061</name>
</gene>
<keyword evidence="1" id="KW-0347">Helicase</keyword>
<dbReference type="GO" id="GO:0006281">
    <property type="term" value="P:DNA repair"/>
    <property type="evidence" value="ECO:0007669"/>
    <property type="project" value="UniProtKB-KW"/>
</dbReference>
<accession>A0A8H5BY99</accession>
<dbReference type="PANTHER" id="PTHR47642">
    <property type="entry name" value="ATP-DEPENDENT DNA HELICASE"/>
    <property type="match status" value="1"/>
</dbReference>
<proteinExistence type="inferred from homology"/>
<keyword evidence="1" id="KW-0234">DNA repair</keyword>
<name>A0A8H5BY99_9AGAR</name>
<keyword evidence="1" id="KW-0233">DNA recombination</keyword>
<dbReference type="InterPro" id="IPR027417">
    <property type="entry name" value="P-loop_NTPase"/>
</dbReference>
<reference evidence="3 4" key="1">
    <citation type="journal article" date="2020" name="ISME J.">
        <title>Uncovering the hidden diversity of litter-decomposition mechanisms in mushroom-forming fungi.</title>
        <authorList>
            <person name="Floudas D."/>
            <person name="Bentzer J."/>
            <person name="Ahren D."/>
            <person name="Johansson T."/>
            <person name="Persson P."/>
            <person name="Tunlid A."/>
        </authorList>
    </citation>
    <scope>NUCLEOTIDE SEQUENCE [LARGE SCALE GENOMIC DNA]</scope>
    <source>
        <strain evidence="3 4">CBS 175.51</strain>
    </source>
</reference>
<comment type="caution">
    <text evidence="3">The sequence shown here is derived from an EMBL/GenBank/DDBJ whole genome shotgun (WGS) entry which is preliminary data.</text>
</comment>
<comment type="cofactor">
    <cofactor evidence="1">
        <name>Mg(2+)</name>
        <dbReference type="ChEBI" id="CHEBI:18420"/>
    </cofactor>
</comment>
<dbReference type="InterPro" id="IPR010285">
    <property type="entry name" value="DNA_helicase_pif1-like_DEAD"/>
</dbReference>
<keyword evidence="1" id="KW-0227">DNA damage</keyword>
<dbReference type="Pfam" id="PF05970">
    <property type="entry name" value="PIF1"/>
    <property type="match status" value="1"/>
</dbReference>
<dbReference type="Gene3D" id="3.40.50.300">
    <property type="entry name" value="P-loop containing nucleotide triphosphate hydrolases"/>
    <property type="match status" value="1"/>
</dbReference>
<comment type="catalytic activity">
    <reaction evidence="1">
        <text>ATP + H2O = ADP + phosphate + H(+)</text>
        <dbReference type="Rhea" id="RHEA:13065"/>
        <dbReference type="ChEBI" id="CHEBI:15377"/>
        <dbReference type="ChEBI" id="CHEBI:15378"/>
        <dbReference type="ChEBI" id="CHEBI:30616"/>
        <dbReference type="ChEBI" id="CHEBI:43474"/>
        <dbReference type="ChEBI" id="CHEBI:456216"/>
        <dbReference type="EC" id="5.6.2.3"/>
    </reaction>
</comment>
<dbReference type="EC" id="5.6.2.3" evidence="1"/>
<dbReference type="GO" id="GO:0005524">
    <property type="term" value="F:ATP binding"/>
    <property type="evidence" value="ECO:0007669"/>
    <property type="project" value="UniProtKB-KW"/>
</dbReference>
<dbReference type="GO" id="GO:0006310">
    <property type="term" value="P:DNA recombination"/>
    <property type="evidence" value="ECO:0007669"/>
    <property type="project" value="UniProtKB-KW"/>
</dbReference>
<dbReference type="EMBL" id="JAACJK010000115">
    <property type="protein sequence ID" value="KAF5331231.1"/>
    <property type="molecule type" value="Genomic_DNA"/>
</dbReference>
<dbReference type="OrthoDB" id="432234at2759"/>
<evidence type="ECO:0000256" key="1">
    <source>
        <dbReference type="RuleBase" id="RU363044"/>
    </source>
</evidence>